<dbReference type="eggNOG" id="COG4122">
    <property type="taxonomic scope" value="Bacteria"/>
</dbReference>
<feature type="binding site" evidence="4">
    <location>
        <position position="158"/>
    </location>
    <ligand>
        <name>Mg(2+)</name>
        <dbReference type="ChEBI" id="CHEBI:18420"/>
    </ligand>
</feature>
<dbReference type="SUPFAM" id="SSF53335">
    <property type="entry name" value="S-adenosyl-L-methionine-dependent methyltransferases"/>
    <property type="match status" value="1"/>
</dbReference>
<dbReference type="HAMAP" id="MF_02217">
    <property type="entry name" value="TrmR_methyltr"/>
    <property type="match status" value="1"/>
</dbReference>
<keyword evidence="4" id="KW-0460">Magnesium</keyword>
<dbReference type="AlphaFoldDB" id="I8UEN3"/>
<comment type="similarity">
    <text evidence="4">Belongs to the class I-like SAM-binding methyltransferase superfamily. Cation-dependent O-methyltransferase family.</text>
</comment>
<keyword evidence="6" id="KW-1185">Reference proteome</keyword>
<feature type="binding site" evidence="4">
    <location>
        <begin position="111"/>
        <end position="112"/>
    </location>
    <ligand>
        <name>S-adenosyl-L-methionine</name>
        <dbReference type="ChEBI" id="CHEBI:59789"/>
    </ligand>
</feature>
<dbReference type="OrthoDB" id="9799672at2"/>
<dbReference type="EMBL" id="AKKV01000026">
    <property type="protein sequence ID" value="EIT85283.1"/>
    <property type="molecule type" value="Genomic_DNA"/>
</dbReference>
<dbReference type="GO" id="GO:0008171">
    <property type="term" value="F:O-methyltransferase activity"/>
    <property type="evidence" value="ECO:0007669"/>
    <property type="project" value="InterPro"/>
</dbReference>
<comment type="catalytic activity">
    <reaction evidence="4">
        <text>5-hydroxyuridine(34) in tRNA + S-adenosyl-L-methionine = 5-methoxyuridine(34) in tRNA + S-adenosyl-L-homocysteine + H(+)</text>
        <dbReference type="Rhea" id="RHEA:60524"/>
        <dbReference type="Rhea" id="RHEA-COMP:13381"/>
        <dbReference type="Rhea" id="RHEA-COMP:15591"/>
        <dbReference type="ChEBI" id="CHEBI:15378"/>
        <dbReference type="ChEBI" id="CHEBI:57856"/>
        <dbReference type="ChEBI" id="CHEBI:59789"/>
        <dbReference type="ChEBI" id="CHEBI:136877"/>
        <dbReference type="ChEBI" id="CHEBI:143860"/>
    </reaction>
</comment>
<evidence type="ECO:0000256" key="1">
    <source>
        <dbReference type="ARBA" id="ARBA00022603"/>
    </source>
</evidence>
<feature type="binding site" evidence="4">
    <location>
        <position position="157"/>
    </location>
    <ligand>
        <name>Mg(2+)</name>
        <dbReference type="ChEBI" id="CHEBI:18420"/>
    </ligand>
</feature>
<dbReference type="GO" id="GO:0016300">
    <property type="term" value="F:tRNA (uridine) methyltransferase activity"/>
    <property type="evidence" value="ECO:0007669"/>
    <property type="project" value="UniProtKB-UniRule"/>
</dbReference>
<dbReference type="PANTHER" id="PTHR10509:SF14">
    <property type="entry name" value="CAFFEOYL-COA O-METHYLTRANSFERASE 3-RELATED"/>
    <property type="match status" value="1"/>
</dbReference>
<feature type="binding site" evidence="4">
    <location>
        <position position="83"/>
    </location>
    <ligand>
        <name>S-adenosyl-L-methionine</name>
        <dbReference type="ChEBI" id="CHEBI:59789"/>
    </ligand>
</feature>
<dbReference type="Proteomes" id="UP000004080">
    <property type="component" value="Unassembled WGS sequence"/>
</dbReference>
<evidence type="ECO:0000256" key="4">
    <source>
        <dbReference type="HAMAP-Rule" id="MF_02217"/>
    </source>
</evidence>
<dbReference type="STRING" id="1196324.A374_11085"/>
<reference evidence="5 6" key="1">
    <citation type="journal article" date="2012" name="J. Bacteriol.">
        <title>Genome of Bacillus macauensis ZFHKF-1, a Long-Chain-Forming Bacterium.</title>
        <authorList>
            <person name="Cai L."/>
            <person name="Zhang T."/>
        </authorList>
    </citation>
    <scope>NUCLEOTIDE SEQUENCE [LARGE SCALE GENOMIC DNA]</scope>
    <source>
        <strain evidence="5 6">ZFHKF-1</strain>
    </source>
</reference>
<evidence type="ECO:0000256" key="3">
    <source>
        <dbReference type="ARBA" id="ARBA00022691"/>
    </source>
</evidence>
<keyword evidence="4" id="KW-0479">Metal-binding</keyword>
<feature type="binding site" evidence="4">
    <location>
        <position position="131"/>
    </location>
    <ligand>
        <name>Mg(2+)</name>
        <dbReference type="ChEBI" id="CHEBI:18420"/>
    </ligand>
</feature>
<name>I8UEN3_9BACL</name>
<dbReference type="GO" id="GO:0008757">
    <property type="term" value="F:S-adenosylmethionine-dependent methyltransferase activity"/>
    <property type="evidence" value="ECO:0007669"/>
    <property type="project" value="TreeGrafter"/>
</dbReference>
<evidence type="ECO:0000256" key="2">
    <source>
        <dbReference type="ARBA" id="ARBA00022679"/>
    </source>
</evidence>
<feature type="binding site" evidence="4">
    <location>
        <position position="36"/>
    </location>
    <ligand>
        <name>S-adenosyl-L-methionine</name>
        <dbReference type="ChEBI" id="CHEBI:59789"/>
    </ligand>
</feature>
<dbReference type="PATRIC" id="fig|1196324.3.peg.2273"/>
<keyword evidence="1 4" id="KW-0489">Methyltransferase</keyword>
<proteinExistence type="inferred from homology"/>
<comment type="caution">
    <text evidence="5">The sequence shown here is derived from an EMBL/GenBank/DDBJ whole genome shotgun (WGS) entry which is preliminary data.</text>
</comment>
<dbReference type="GO" id="GO:0030488">
    <property type="term" value="P:tRNA methylation"/>
    <property type="evidence" value="ECO:0007669"/>
    <property type="project" value="UniProtKB-UniRule"/>
</dbReference>
<dbReference type="RefSeq" id="WP_007202301.1">
    <property type="nucleotide sequence ID" value="NZ_AKKV01000026.1"/>
</dbReference>
<dbReference type="PROSITE" id="PS51682">
    <property type="entry name" value="SAM_OMT_I"/>
    <property type="match status" value="1"/>
</dbReference>
<comment type="subunit">
    <text evidence="4">Homodimer.</text>
</comment>
<dbReference type="Gene3D" id="3.40.50.150">
    <property type="entry name" value="Vaccinia Virus protein VP39"/>
    <property type="match status" value="1"/>
</dbReference>
<keyword evidence="2 4" id="KW-0808">Transferase</keyword>
<dbReference type="GO" id="GO:0000287">
    <property type="term" value="F:magnesium ion binding"/>
    <property type="evidence" value="ECO:0007669"/>
    <property type="project" value="UniProtKB-UniRule"/>
</dbReference>
<dbReference type="PANTHER" id="PTHR10509">
    <property type="entry name" value="O-METHYLTRANSFERASE-RELATED"/>
    <property type="match status" value="1"/>
</dbReference>
<sequence length="213" mass="24420">MISKNIETYLEELIPQRDKEVMELESYAREHEVPIMELIGMEVLLQQLRLLQPKRILEIGSAIGYSAIRMAQTVKEATIVTIERDDERYNVALENIKRFSLEDRITVLHSDANECVEDVAQLAPFDAIFIDAAKGQYRPFFDNYSKYLSSGGVIFSDNILFKGYVADGRIAQTRRLRALIRKIQSYNEFLMQHPEYETAILPVGDGLAISVKK</sequence>
<keyword evidence="3 4" id="KW-0949">S-adenosyl-L-methionine</keyword>
<organism evidence="5 6">
    <name type="scientific">Fictibacillus macauensis ZFHKF-1</name>
    <dbReference type="NCBI Taxonomy" id="1196324"/>
    <lineage>
        <taxon>Bacteria</taxon>
        <taxon>Bacillati</taxon>
        <taxon>Bacillota</taxon>
        <taxon>Bacilli</taxon>
        <taxon>Bacillales</taxon>
        <taxon>Fictibacillaceae</taxon>
        <taxon>Fictibacillus</taxon>
    </lineage>
</organism>
<keyword evidence="4" id="KW-0819">tRNA processing</keyword>
<accession>I8UEN3</accession>
<feature type="binding site" evidence="4">
    <location>
        <position position="66"/>
    </location>
    <ligand>
        <name>S-adenosyl-L-methionine</name>
        <dbReference type="ChEBI" id="CHEBI:59789"/>
    </ligand>
</feature>
<protein>
    <recommendedName>
        <fullName evidence="4">tRNA 5-hydroxyuridine methyltransferase</fullName>
        <ecNumber evidence="4">2.1.1.-</ecNumber>
    </recommendedName>
    <alternativeName>
        <fullName evidence="4">ho5U methyltransferase</fullName>
    </alternativeName>
</protein>
<dbReference type="InterPro" id="IPR002935">
    <property type="entry name" value="SAM_O-MeTrfase"/>
</dbReference>
<evidence type="ECO:0000313" key="6">
    <source>
        <dbReference type="Proteomes" id="UP000004080"/>
    </source>
</evidence>
<dbReference type="InterPro" id="IPR043675">
    <property type="entry name" value="TrmR_methyltr"/>
</dbReference>
<dbReference type="EC" id="2.1.1.-" evidence="4"/>
<dbReference type="InterPro" id="IPR029063">
    <property type="entry name" value="SAM-dependent_MTases_sf"/>
</dbReference>
<feature type="binding site" evidence="4">
    <location>
        <position position="131"/>
    </location>
    <ligand>
        <name>S-adenosyl-L-methionine</name>
        <dbReference type="ChEBI" id="CHEBI:59789"/>
    </ligand>
</feature>
<dbReference type="InterPro" id="IPR050362">
    <property type="entry name" value="Cation-dep_OMT"/>
</dbReference>
<comment type="function">
    <text evidence="4">Catalyzes the methylation of 5-hydroxyuridine (ho5U) to form 5-methoxyuridine (mo5U) at position 34 in tRNAs.</text>
</comment>
<dbReference type="Pfam" id="PF01596">
    <property type="entry name" value="Methyltransf_3"/>
    <property type="match status" value="1"/>
</dbReference>
<evidence type="ECO:0000313" key="5">
    <source>
        <dbReference type="EMBL" id="EIT85283.1"/>
    </source>
</evidence>
<dbReference type="CDD" id="cd02440">
    <property type="entry name" value="AdoMet_MTases"/>
    <property type="match status" value="1"/>
</dbReference>
<gene>
    <name evidence="4" type="primary">trmR</name>
    <name evidence="5" type="ORF">A374_11085</name>
</gene>